<name>A0A922MLQ8_SPOEX</name>
<proteinExistence type="predicted"/>
<feature type="region of interest" description="Disordered" evidence="2">
    <location>
        <begin position="807"/>
        <end position="848"/>
    </location>
</feature>
<dbReference type="InterPro" id="IPR036322">
    <property type="entry name" value="WD40_repeat_dom_sf"/>
</dbReference>
<organism evidence="3 4">
    <name type="scientific">Spodoptera exigua</name>
    <name type="common">Beet armyworm</name>
    <name type="synonym">Noctua fulgens</name>
    <dbReference type="NCBI Taxonomy" id="7107"/>
    <lineage>
        <taxon>Eukaryota</taxon>
        <taxon>Metazoa</taxon>
        <taxon>Ecdysozoa</taxon>
        <taxon>Arthropoda</taxon>
        <taxon>Hexapoda</taxon>
        <taxon>Insecta</taxon>
        <taxon>Pterygota</taxon>
        <taxon>Neoptera</taxon>
        <taxon>Endopterygota</taxon>
        <taxon>Lepidoptera</taxon>
        <taxon>Glossata</taxon>
        <taxon>Ditrysia</taxon>
        <taxon>Noctuoidea</taxon>
        <taxon>Noctuidae</taxon>
        <taxon>Amphipyrinae</taxon>
        <taxon>Spodoptera</taxon>
    </lineage>
</organism>
<feature type="repeat" description="RCC1" evidence="1">
    <location>
        <begin position="875"/>
        <end position="889"/>
    </location>
</feature>
<dbReference type="InterPro" id="IPR009091">
    <property type="entry name" value="RCC1/BLIP-II"/>
</dbReference>
<evidence type="ECO:0000256" key="2">
    <source>
        <dbReference type="SAM" id="MobiDB-lite"/>
    </source>
</evidence>
<evidence type="ECO:0000313" key="4">
    <source>
        <dbReference type="Proteomes" id="UP000814243"/>
    </source>
</evidence>
<dbReference type="PROSITE" id="PS50012">
    <property type="entry name" value="RCC1_3"/>
    <property type="match status" value="1"/>
</dbReference>
<reference evidence="3" key="1">
    <citation type="journal article" date="2021" name="G3 (Bethesda)">
        <title>Genome and transcriptome analysis of the beet armyworm Spodoptera exigua reveals targets for pest control. .</title>
        <authorList>
            <person name="Simon S."/>
            <person name="Breeschoten T."/>
            <person name="Jansen H.J."/>
            <person name="Dirks R.P."/>
            <person name="Schranz M.E."/>
            <person name="Ros V.I.D."/>
        </authorList>
    </citation>
    <scope>NUCLEOTIDE SEQUENCE</scope>
    <source>
        <strain evidence="3">TB_SE_WUR_2020</strain>
    </source>
</reference>
<dbReference type="Proteomes" id="UP000814243">
    <property type="component" value="Unassembled WGS sequence"/>
</dbReference>
<gene>
    <name evidence="3" type="ORF">HF086_008638</name>
</gene>
<dbReference type="PROSITE" id="PS00626">
    <property type="entry name" value="RCC1_2"/>
    <property type="match status" value="1"/>
</dbReference>
<dbReference type="AlphaFoldDB" id="A0A922MLQ8"/>
<dbReference type="InterPro" id="IPR000408">
    <property type="entry name" value="Reg_chr_condens"/>
</dbReference>
<sequence length="889" mass="98954">MALQSDHLDFSGLFKLDVLIHLDITTYSFYEVGHKKFFAFTSDKELVFMYINPQLERFEKNYDWDFFDNPIYCMCFEPSGTWVIIVSEQKVLLVPYLPLFIPQNTFDHKWSLSRVTVLPLGNISKPTSLVCWLTKESESVLIIGSKLGTITFYSLDSQTIVGECKVPGEITDLQICFDDSLDLLTLLLVLEHRSFGYNWLQQTRAQNDKDKRDSFMSYIKQLSKDKITFFIQGGSKDDNKSQTVEYVLKPTEYLPLFRKGSNSWALTAQYVNGRHFLTAFELTEGTLILESPEEDTPSRTLRPHIKKDGLYIQGLWSQRIIYLVRKKEIEVHSASFSVIQGEALLGAKRDTSELWRAELIGDVKRAHLMSAREPPAMAGGWREPTFMCDLQLPRFSLESCLIVTNKGAYILNTVSEACEWLVGVIMRGGVGAEQSCAALGAPLPALLRAAADMLLSRGKMQPALYLYSLSQSQPDGWVARLGVFGRLNELAAYKQTGNIGSLGDAAITVKLLAALLNMTIDNQDNLDPDINLTALSPIELLELSSFAASVGLWDMLPMFTIHRGYPNVLLSALKSRSDICRGAIHCLLGQRCLVPLLLEENGQWLFDYIVENCKKFDTTILKCLSLWLNPLQDQLRPVMRDLKQGITSIYTTRLQQLIATFIHIACVIDARDPCTEIHLEVTQTPETWKNQFTPKRGLSCGLAHWAVVDEGNAKIMMTNTPINTELIGRVIDVACGRHHTLVLSVGCGACHTVVLMKNGEVWASGAGVFGQLATGERYKSSVPVRLALTSKGEVWIWGASPQQVRAAAARRQADADSSPPPVSPASPAPASLASPATPQPDPHLLPQRLDTSNIRGEIVQMAAGWHHSCLLNNAGTMYTWGLNFDGQLG</sequence>
<accession>A0A922MLQ8</accession>
<dbReference type="InterPro" id="IPR051553">
    <property type="entry name" value="Ran_GTPase-activating"/>
</dbReference>
<protein>
    <submittedName>
        <fullName evidence="3">Uncharacterized protein</fullName>
    </submittedName>
</protein>
<dbReference type="SUPFAM" id="SSF50978">
    <property type="entry name" value="WD40 repeat-like"/>
    <property type="match status" value="1"/>
</dbReference>
<dbReference type="Pfam" id="PF13540">
    <property type="entry name" value="RCC1_2"/>
    <property type="match status" value="2"/>
</dbReference>
<dbReference type="SUPFAM" id="SSF50985">
    <property type="entry name" value="RCC1/BLIP-II"/>
    <property type="match status" value="1"/>
</dbReference>
<dbReference type="EMBL" id="JACEFF010000323">
    <property type="protein sequence ID" value="KAH9639580.1"/>
    <property type="molecule type" value="Genomic_DNA"/>
</dbReference>
<comment type="caution">
    <text evidence="3">The sequence shown here is derived from an EMBL/GenBank/DDBJ whole genome shotgun (WGS) entry which is preliminary data.</text>
</comment>
<evidence type="ECO:0000256" key="1">
    <source>
        <dbReference type="PROSITE-ProRule" id="PRU00235"/>
    </source>
</evidence>
<dbReference type="InterPro" id="IPR015943">
    <property type="entry name" value="WD40/YVTN_repeat-like_dom_sf"/>
</dbReference>
<dbReference type="PANTHER" id="PTHR45982:SF1">
    <property type="entry name" value="REGULATOR OF CHROMOSOME CONDENSATION"/>
    <property type="match status" value="1"/>
</dbReference>
<dbReference type="Gene3D" id="2.130.10.30">
    <property type="entry name" value="Regulator of chromosome condensation 1/beta-lactamase-inhibitor protein II"/>
    <property type="match status" value="2"/>
</dbReference>
<dbReference type="GO" id="GO:0005085">
    <property type="term" value="F:guanyl-nucleotide exchange factor activity"/>
    <property type="evidence" value="ECO:0007669"/>
    <property type="project" value="TreeGrafter"/>
</dbReference>
<feature type="compositionally biased region" description="Pro residues" evidence="2">
    <location>
        <begin position="818"/>
        <end position="827"/>
    </location>
</feature>
<dbReference type="GO" id="GO:0005737">
    <property type="term" value="C:cytoplasm"/>
    <property type="evidence" value="ECO:0007669"/>
    <property type="project" value="TreeGrafter"/>
</dbReference>
<dbReference type="Gene3D" id="2.130.10.10">
    <property type="entry name" value="YVTN repeat-like/Quinoprotein amine dehydrogenase"/>
    <property type="match status" value="1"/>
</dbReference>
<dbReference type="PANTHER" id="PTHR45982">
    <property type="entry name" value="REGULATOR OF CHROMOSOME CONDENSATION"/>
    <property type="match status" value="1"/>
</dbReference>
<evidence type="ECO:0000313" key="3">
    <source>
        <dbReference type="EMBL" id="KAH9639580.1"/>
    </source>
</evidence>